<name>A0A081NCV1_9GAMM</name>
<gene>
    <name evidence="1" type="ORF">GZ78_23980</name>
</gene>
<accession>A0A081NCV1</accession>
<reference evidence="1 2" key="1">
    <citation type="submission" date="2014-06" db="EMBL/GenBank/DDBJ databases">
        <title>Whole Genome Sequences of Three Symbiotic Endozoicomonas Bacteria.</title>
        <authorList>
            <person name="Neave M.J."/>
            <person name="Apprill A."/>
            <person name="Voolstra C.R."/>
        </authorList>
    </citation>
    <scope>NUCLEOTIDE SEQUENCE [LARGE SCALE GENOMIC DNA]</scope>
    <source>
        <strain evidence="1 2">DSM 25634</strain>
    </source>
</reference>
<evidence type="ECO:0000313" key="2">
    <source>
        <dbReference type="Proteomes" id="UP000028073"/>
    </source>
</evidence>
<proteinExistence type="predicted"/>
<dbReference type="Proteomes" id="UP000028073">
    <property type="component" value="Unassembled WGS sequence"/>
</dbReference>
<organism evidence="1 2">
    <name type="scientific">Endozoicomonas numazuensis</name>
    <dbReference type="NCBI Taxonomy" id="1137799"/>
    <lineage>
        <taxon>Bacteria</taxon>
        <taxon>Pseudomonadati</taxon>
        <taxon>Pseudomonadota</taxon>
        <taxon>Gammaproteobacteria</taxon>
        <taxon>Oceanospirillales</taxon>
        <taxon>Endozoicomonadaceae</taxon>
        <taxon>Endozoicomonas</taxon>
    </lineage>
</organism>
<dbReference type="STRING" id="1137799.GZ78_23980"/>
<dbReference type="AlphaFoldDB" id="A0A081NCV1"/>
<sequence>MFLRTLPIEWHILFSGTASRRQPRGGDAIYPAISKEIAQLTGKQAVFLNLQIQKVRRVEDEPVLVETYQNG</sequence>
<evidence type="ECO:0000313" key="1">
    <source>
        <dbReference type="EMBL" id="KEQ16274.1"/>
    </source>
</evidence>
<dbReference type="EMBL" id="JOKH01000006">
    <property type="protein sequence ID" value="KEQ16274.1"/>
    <property type="molecule type" value="Genomic_DNA"/>
</dbReference>
<protein>
    <submittedName>
        <fullName evidence="1">Uncharacterized protein</fullName>
    </submittedName>
</protein>
<keyword evidence="2" id="KW-1185">Reference proteome</keyword>
<comment type="caution">
    <text evidence="1">The sequence shown here is derived from an EMBL/GenBank/DDBJ whole genome shotgun (WGS) entry which is preliminary data.</text>
</comment>